<name>A0A2N3U8C9_9BACT</name>
<evidence type="ECO:0000313" key="2">
    <source>
        <dbReference type="Proteomes" id="UP000233782"/>
    </source>
</evidence>
<organism evidence="1 2">
    <name type="scientific">Pontibacter ramchanderi</name>
    <dbReference type="NCBI Taxonomy" id="1179743"/>
    <lineage>
        <taxon>Bacteria</taxon>
        <taxon>Pseudomonadati</taxon>
        <taxon>Bacteroidota</taxon>
        <taxon>Cytophagia</taxon>
        <taxon>Cytophagales</taxon>
        <taxon>Hymenobacteraceae</taxon>
        <taxon>Pontibacter</taxon>
    </lineage>
</organism>
<dbReference type="Proteomes" id="UP000233782">
    <property type="component" value="Unassembled WGS sequence"/>
</dbReference>
<proteinExistence type="predicted"/>
<comment type="caution">
    <text evidence="1">The sequence shown here is derived from an EMBL/GenBank/DDBJ whole genome shotgun (WGS) entry which is preliminary data.</text>
</comment>
<protein>
    <submittedName>
        <fullName evidence="1">Uncharacterized protein</fullName>
    </submittedName>
</protein>
<sequence>MAELLVGIPASGLAIFLRLGYKLYLAEALIEF</sequence>
<gene>
    <name evidence="1" type="ORF">BD749_2840</name>
</gene>
<keyword evidence="2" id="KW-1185">Reference proteome</keyword>
<accession>A0A2N3U8C9</accession>
<dbReference type="EMBL" id="PJMU01000003">
    <property type="protein sequence ID" value="PKV63007.1"/>
    <property type="molecule type" value="Genomic_DNA"/>
</dbReference>
<dbReference type="AlphaFoldDB" id="A0A2N3U8C9"/>
<reference evidence="1 2" key="1">
    <citation type="submission" date="2017-12" db="EMBL/GenBank/DDBJ databases">
        <title>Genomic Encyclopedia of Type Strains, Phase III (KMG-III): the genomes of soil and plant-associated and newly described type strains.</title>
        <authorList>
            <person name="Whitman W."/>
        </authorList>
    </citation>
    <scope>NUCLEOTIDE SEQUENCE [LARGE SCALE GENOMIC DNA]</scope>
    <source>
        <strain evidence="1 2">LP43</strain>
    </source>
</reference>
<evidence type="ECO:0000313" key="1">
    <source>
        <dbReference type="EMBL" id="PKV63007.1"/>
    </source>
</evidence>